<dbReference type="AlphaFoldDB" id="A0AA36II89"/>
<evidence type="ECO:0000313" key="3">
    <source>
        <dbReference type="Proteomes" id="UP001178507"/>
    </source>
</evidence>
<reference evidence="2" key="1">
    <citation type="submission" date="2023-08" db="EMBL/GenBank/DDBJ databases">
        <authorList>
            <person name="Chen Y."/>
            <person name="Shah S."/>
            <person name="Dougan E. K."/>
            <person name="Thang M."/>
            <person name="Chan C."/>
        </authorList>
    </citation>
    <scope>NUCLEOTIDE SEQUENCE</scope>
</reference>
<dbReference type="PROSITE" id="PS50913">
    <property type="entry name" value="GRIP"/>
    <property type="match status" value="1"/>
</dbReference>
<dbReference type="Pfam" id="PF01465">
    <property type="entry name" value="GRIP"/>
    <property type="match status" value="1"/>
</dbReference>
<dbReference type="Proteomes" id="UP001178507">
    <property type="component" value="Unassembled WGS sequence"/>
</dbReference>
<protein>
    <recommendedName>
        <fullName evidence="1">GRIP domain-containing protein</fullName>
    </recommendedName>
</protein>
<comment type="caution">
    <text evidence="2">The sequence shown here is derived from an EMBL/GenBank/DDBJ whole genome shotgun (WGS) entry which is preliminary data.</text>
</comment>
<dbReference type="InterPro" id="IPR000237">
    <property type="entry name" value="GRIP_dom"/>
</dbReference>
<sequence length="166" mass="19164">MWRRKKRRIIIQSARVLVGMFQSRFEELTSNDFITHLAEQQALREVEMKKHHLQVQDVNQSLAEVQKMLQMSYAQEKVLKDRIRELESSQGRTHVAGDYLKHVVLKYIEYCQKGDMKSQSLVPVLSTLLNLNSQERKLVEHSSVPSPLLHINQAAGAAGAWFRPGE</sequence>
<feature type="domain" description="GRIP" evidence="1">
    <location>
        <begin position="90"/>
        <end position="142"/>
    </location>
</feature>
<evidence type="ECO:0000259" key="1">
    <source>
        <dbReference type="PROSITE" id="PS50913"/>
    </source>
</evidence>
<keyword evidence="3" id="KW-1185">Reference proteome</keyword>
<organism evidence="2 3">
    <name type="scientific">Effrenium voratum</name>
    <dbReference type="NCBI Taxonomy" id="2562239"/>
    <lineage>
        <taxon>Eukaryota</taxon>
        <taxon>Sar</taxon>
        <taxon>Alveolata</taxon>
        <taxon>Dinophyceae</taxon>
        <taxon>Suessiales</taxon>
        <taxon>Symbiodiniaceae</taxon>
        <taxon>Effrenium</taxon>
    </lineage>
</organism>
<gene>
    <name evidence="2" type="ORF">EVOR1521_LOCUS13343</name>
</gene>
<proteinExistence type="predicted"/>
<accession>A0AA36II89</accession>
<name>A0AA36II89_9DINO</name>
<evidence type="ECO:0000313" key="2">
    <source>
        <dbReference type="EMBL" id="CAJ1387221.1"/>
    </source>
</evidence>
<dbReference type="EMBL" id="CAUJNA010001480">
    <property type="protein sequence ID" value="CAJ1387221.1"/>
    <property type="molecule type" value="Genomic_DNA"/>
</dbReference>